<evidence type="ECO:0008006" key="5">
    <source>
        <dbReference type="Google" id="ProtNLM"/>
    </source>
</evidence>
<dbReference type="InterPro" id="IPR029063">
    <property type="entry name" value="SAM-dependent_MTases_sf"/>
</dbReference>
<comment type="caution">
    <text evidence="3">The sequence shown here is derived from an EMBL/GenBank/DDBJ whole genome shotgun (WGS) entry which is preliminary data.</text>
</comment>
<reference evidence="3" key="2">
    <citation type="submission" date="2023-01" db="EMBL/GenBank/DDBJ databases">
        <title>Draft genome sequence of Portibacter lacus strain NBRC 108769.</title>
        <authorList>
            <person name="Sun Q."/>
            <person name="Mori K."/>
        </authorList>
    </citation>
    <scope>NUCLEOTIDE SEQUENCE</scope>
    <source>
        <strain evidence="3">NBRC 108769</strain>
    </source>
</reference>
<organism evidence="3 4">
    <name type="scientific">Portibacter lacus</name>
    <dbReference type="NCBI Taxonomy" id="1099794"/>
    <lineage>
        <taxon>Bacteria</taxon>
        <taxon>Pseudomonadati</taxon>
        <taxon>Bacteroidota</taxon>
        <taxon>Saprospiria</taxon>
        <taxon>Saprospirales</taxon>
        <taxon>Haliscomenobacteraceae</taxon>
        <taxon>Portibacter</taxon>
    </lineage>
</organism>
<gene>
    <name evidence="3" type="ORF">GCM10007940_14430</name>
</gene>
<dbReference type="SUPFAM" id="SSF53335">
    <property type="entry name" value="S-adenosyl-L-methionine-dependent methyltransferases"/>
    <property type="match status" value="1"/>
</dbReference>
<name>A0AA37WDE3_9BACT</name>
<evidence type="ECO:0000256" key="2">
    <source>
        <dbReference type="ARBA" id="ARBA00022679"/>
    </source>
</evidence>
<dbReference type="InterPro" id="IPR011990">
    <property type="entry name" value="TPR-like_helical_dom_sf"/>
</dbReference>
<dbReference type="Gene3D" id="1.25.40.10">
    <property type="entry name" value="Tetratricopeptide repeat domain"/>
    <property type="match status" value="1"/>
</dbReference>
<dbReference type="AlphaFoldDB" id="A0AA37WDE3"/>
<dbReference type="Proteomes" id="UP001156666">
    <property type="component" value="Unassembled WGS sequence"/>
</dbReference>
<dbReference type="EMBL" id="BSOH01000007">
    <property type="protein sequence ID" value="GLR16828.1"/>
    <property type="molecule type" value="Genomic_DNA"/>
</dbReference>
<keyword evidence="1" id="KW-0489">Methyltransferase</keyword>
<dbReference type="GO" id="GO:0032259">
    <property type="term" value="P:methylation"/>
    <property type="evidence" value="ECO:0007669"/>
    <property type="project" value="UniProtKB-KW"/>
</dbReference>
<accession>A0AA37WDE3</accession>
<evidence type="ECO:0000256" key="1">
    <source>
        <dbReference type="ARBA" id="ARBA00022603"/>
    </source>
</evidence>
<keyword evidence="2" id="KW-0808">Transferase</keyword>
<dbReference type="InterPro" id="IPR003788">
    <property type="entry name" value="NDUFAF7"/>
</dbReference>
<dbReference type="Pfam" id="PF02636">
    <property type="entry name" value="Methyltransf_28"/>
    <property type="match status" value="1"/>
</dbReference>
<reference evidence="3" key="1">
    <citation type="journal article" date="2014" name="Int. J. Syst. Evol. Microbiol.">
        <title>Complete genome sequence of Corynebacterium casei LMG S-19264T (=DSM 44701T), isolated from a smear-ripened cheese.</title>
        <authorList>
            <consortium name="US DOE Joint Genome Institute (JGI-PGF)"/>
            <person name="Walter F."/>
            <person name="Albersmeier A."/>
            <person name="Kalinowski J."/>
            <person name="Ruckert C."/>
        </authorList>
    </citation>
    <scope>NUCLEOTIDE SEQUENCE</scope>
    <source>
        <strain evidence="3">NBRC 108769</strain>
    </source>
</reference>
<dbReference type="Gene3D" id="3.40.50.12710">
    <property type="match status" value="1"/>
</dbReference>
<dbReference type="SUPFAM" id="SSF48452">
    <property type="entry name" value="TPR-like"/>
    <property type="match status" value="1"/>
</dbReference>
<protein>
    <recommendedName>
        <fullName evidence="5">Tetratricopeptide repeat protein</fullName>
    </recommendedName>
</protein>
<evidence type="ECO:0000313" key="4">
    <source>
        <dbReference type="Proteomes" id="UP001156666"/>
    </source>
</evidence>
<evidence type="ECO:0000313" key="3">
    <source>
        <dbReference type="EMBL" id="GLR16828.1"/>
    </source>
</evidence>
<dbReference type="InterPro" id="IPR038375">
    <property type="entry name" value="NDUFAF7_sf"/>
</dbReference>
<dbReference type="GO" id="GO:0008168">
    <property type="term" value="F:methyltransferase activity"/>
    <property type="evidence" value="ECO:0007669"/>
    <property type="project" value="UniProtKB-KW"/>
</dbReference>
<sequence length="518" mass="60134">MTSHNYKVESRKPFAESLIWQLNRDFYQELGIKAWSEGIVPHQLTSNSKVGKTYAELIFGFLKDLALKEGNSGTVYILELGAGHGRLAFHIIKHLEKLVDSINTDVPDYCFVLSDIVEDNLSFFQHHPQLQKYLQNGTLDVAYFDGVESEELHLRHAQITIQRKELQQPIIAIANYFFDSLPNDLYFIKDKEISSCAVSIESIIDPESASATDLLTNMEMTYYNEPFSEPQYKEPILNEILNNYRDLLSDSYLFFPEKSIQCLLNLKELSNAGLVLLTMDKGYHELKNLSNRKKPDIITHGSFSLWVNFHALDTYCKKQGGTTFFPSFSNFHLEIGCLMFLPEGETYLNTHAAYQEFVNNFGPDDFNSIKQLAYFNVSRITLQELIAFLRLSSYDSTIFINFLPRLKQLYQSITHSEHERLVQTLHQVWDIYFHINEPIDIAYEIGGILYDLGHYTEALDFFQYSVQFFDYKADIYYNQALCYYQLRQDKLFLQTINEGQKSFPDYEPLGKLKDLEMG</sequence>
<proteinExistence type="predicted"/>
<dbReference type="RefSeq" id="WP_235290989.1">
    <property type="nucleotide sequence ID" value="NZ_BSOH01000007.1"/>
</dbReference>
<keyword evidence="4" id="KW-1185">Reference proteome</keyword>